<dbReference type="PANTHER" id="PTHR46796">
    <property type="entry name" value="HTH-TYPE TRANSCRIPTIONAL ACTIVATOR RHAS-RELATED"/>
    <property type="match status" value="1"/>
</dbReference>
<evidence type="ECO:0000256" key="2">
    <source>
        <dbReference type="ARBA" id="ARBA00023125"/>
    </source>
</evidence>
<dbReference type="InterPro" id="IPR050204">
    <property type="entry name" value="AraC_XylS_family_regulators"/>
</dbReference>
<accession>A0ABP4Q7W3</accession>
<dbReference type="PROSITE" id="PS01124">
    <property type="entry name" value="HTH_ARAC_FAMILY_2"/>
    <property type="match status" value="1"/>
</dbReference>
<dbReference type="SUPFAM" id="SSF51215">
    <property type="entry name" value="Regulatory protein AraC"/>
    <property type="match status" value="1"/>
</dbReference>
<dbReference type="SUPFAM" id="SSF46689">
    <property type="entry name" value="Homeodomain-like"/>
    <property type="match status" value="2"/>
</dbReference>
<dbReference type="Pfam" id="PF02311">
    <property type="entry name" value="AraC_binding"/>
    <property type="match status" value="1"/>
</dbReference>
<dbReference type="EMBL" id="BAAAPH010000029">
    <property type="protein sequence ID" value="GAA1600306.1"/>
    <property type="molecule type" value="Genomic_DNA"/>
</dbReference>
<keyword evidence="7" id="KW-1185">Reference proteome</keyword>
<evidence type="ECO:0000313" key="6">
    <source>
        <dbReference type="EMBL" id="GAA1600306.1"/>
    </source>
</evidence>
<protein>
    <submittedName>
        <fullName evidence="6">AraC family transcriptional regulator</fullName>
    </submittedName>
</protein>
<dbReference type="PANTHER" id="PTHR46796:SF2">
    <property type="entry name" value="TRANSCRIPTIONAL REGULATORY PROTEIN"/>
    <property type="match status" value="1"/>
</dbReference>
<gene>
    <name evidence="6" type="ORF">GCM10009804_66180</name>
</gene>
<evidence type="ECO:0000256" key="3">
    <source>
        <dbReference type="ARBA" id="ARBA00023163"/>
    </source>
</evidence>
<reference evidence="7" key="1">
    <citation type="journal article" date="2019" name="Int. J. Syst. Evol. Microbiol.">
        <title>The Global Catalogue of Microorganisms (GCM) 10K type strain sequencing project: providing services to taxonomists for standard genome sequencing and annotation.</title>
        <authorList>
            <consortium name="The Broad Institute Genomics Platform"/>
            <consortium name="The Broad Institute Genome Sequencing Center for Infectious Disease"/>
            <person name="Wu L."/>
            <person name="Ma J."/>
        </authorList>
    </citation>
    <scope>NUCLEOTIDE SEQUENCE [LARGE SCALE GENOMIC DNA]</scope>
    <source>
        <strain evidence="7">JCM 15572</strain>
    </source>
</reference>
<organism evidence="6 7">
    <name type="scientific">Kribbella hippodromi</name>
    <dbReference type="NCBI Taxonomy" id="434347"/>
    <lineage>
        <taxon>Bacteria</taxon>
        <taxon>Bacillati</taxon>
        <taxon>Actinomycetota</taxon>
        <taxon>Actinomycetes</taxon>
        <taxon>Propionibacteriales</taxon>
        <taxon>Kribbellaceae</taxon>
        <taxon>Kribbella</taxon>
    </lineage>
</organism>
<feature type="region of interest" description="Disordered" evidence="4">
    <location>
        <begin position="264"/>
        <end position="284"/>
    </location>
</feature>
<evidence type="ECO:0000256" key="1">
    <source>
        <dbReference type="ARBA" id="ARBA00023015"/>
    </source>
</evidence>
<evidence type="ECO:0000256" key="4">
    <source>
        <dbReference type="SAM" id="MobiDB-lite"/>
    </source>
</evidence>
<comment type="caution">
    <text evidence="6">The sequence shown here is derived from an EMBL/GenBank/DDBJ whole genome shotgun (WGS) entry which is preliminary data.</text>
</comment>
<dbReference type="Gene3D" id="1.10.10.60">
    <property type="entry name" value="Homeodomain-like"/>
    <property type="match status" value="1"/>
</dbReference>
<dbReference type="Pfam" id="PF12833">
    <property type="entry name" value="HTH_18"/>
    <property type="match status" value="1"/>
</dbReference>
<dbReference type="InterPro" id="IPR018060">
    <property type="entry name" value="HTH_AraC"/>
</dbReference>
<keyword evidence="3" id="KW-0804">Transcription</keyword>
<proteinExistence type="predicted"/>
<dbReference type="RefSeq" id="WP_344239969.1">
    <property type="nucleotide sequence ID" value="NZ_BAAAPH010000029.1"/>
</dbReference>
<feature type="domain" description="HTH araC/xylS-type" evidence="5">
    <location>
        <begin position="166"/>
        <end position="263"/>
    </location>
</feature>
<evidence type="ECO:0000313" key="7">
    <source>
        <dbReference type="Proteomes" id="UP001501705"/>
    </source>
</evidence>
<name>A0ABP4Q7W3_9ACTN</name>
<keyword evidence="1" id="KW-0805">Transcription regulation</keyword>
<dbReference type="Proteomes" id="UP001501705">
    <property type="component" value="Unassembled WGS sequence"/>
</dbReference>
<evidence type="ECO:0000259" key="5">
    <source>
        <dbReference type="PROSITE" id="PS01124"/>
    </source>
</evidence>
<dbReference type="SMART" id="SM00342">
    <property type="entry name" value="HTH_ARAC"/>
    <property type="match status" value="1"/>
</dbReference>
<sequence length="284" mass="31839">MSGRATVRAWRPGVTGVVEVLHAHFPSHAYPSHTHGAWTVLIVDEGAVRYDLDHREHGLAQAQVSLLPPHMPHDGRSVRPEGFRKRVLYLATERLGVDLIGAAVDQPEYVDPLLRHRIHQLHGVLENGQEELEAQSRLTLIEERLGQHLRRNVIAPPDRYDAGVAARLRELLDAHVTEGITLEEASRLVHAHPAHLVRAFSREYGLPPHRYLTGRRVDLARRYLLDGHPAAEVAALAGFYDQSHLNRHFRKLLGVTPASFAQPWSPCTRERPTSRAAPRSAGSR</sequence>
<keyword evidence="2" id="KW-0238">DNA-binding</keyword>
<dbReference type="InterPro" id="IPR009057">
    <property type="entry name" value="Homeodomain-like_sf"/>
</dbReference>
<dbReference type="InterPro" id="IPR037923">
    <property type="entry name" value="HTH-like"/>
</dbReference>
<dbReference type="InterPro" id="IPR003313">
    <property type="entry name" value="AraC-bd"/>
</dbReference>